<dbReference type="Pfam" id="PF04749">
    <property type="entry name" value="PLAC8"/>
    <property type="match status" value="1"/>
</dbReference>
<dbReference type="OMA" id="CVTCCPC"/>
<reference evidence="2 3" key="1">
    <citation type="submission" date="2010-05" db="EMBL/GenBank/DDBJ databases">
        <title>The Genome Sequence of Thecamonas trahens ATCC 50062.</title>
        <authorList>
            <consortium name="The Broad Institute Genome Sequencing Platform"/>
            <person name="Russ C."/>
            <person name="Cuomo C."/>
            <person name="Shea T."/>
            <person name="Young S.K."/>
            <person name="Zeng Q."/>
            <person name="Koehrsen M."/>
            <person name="Haas B."/>
            <person name="Borodovsky M."/>
            <person name="Guigo R."/>
            <person name="Alvarado L."/>
            <person name="Berlin A."/>
            <person name="Bochicchio J."/>
            <person name="Borenstein D."/>
            <person name="Chapman S."/>
            <person name="Chen Z."/>
            <person name="Freedman E."/>
            <person name="Gellesch M."/>
            <person name="Goldberg J."/>
            <person name="Griggs A."/>
            <person name="Gujja S."/>
            <person name="Heilman E."/>
            <person name="Heiman D."/>
            <person name="Hepburn T."/>
            <person name="Howarth C."/>
            <person name="Jen D."/>
            <person name="Larson L."/>
            <person name="Mehta T."/>
            <person name="Park D."/>
            <person name="Pearson M."/>
            <person name="Roberts A."/>
            <person name="Saif S."/>
            <person name="Shenoy N."/>
            <person name="Sisk P."/>
            <person name="Stolte C."/>
            <person name="Sykes S."/>
            <person name="Thomson T."/>
            <person name="Walk T."/>
            <person name="White J."/>
            <person name="Yandava C."/>
            <person name="Burger G."/>
            <person name="Gray M.W."/>
            <person name="Holland P.W.H."/>
            <person name="King N."/>
            <person name="Lang F.B.F."/>
            <person name="Roger A.J."/>
            <person name="Ruiz-Trillo I."/>
            <person name="Lander E."/>
            <person name="Nusbaum C."/>
        </authorList>
    </citation>
    <scope>NUCLEOTIDE SEQUENCE [LARGE SCALE GENOMIC DNA]</scope>
    <source>
        <strain evidence="2 3">ATCC 50062</strain>
    </source>
</reference>
<organism evidence="2 3">
    <name type="scientific">Thecamonas trahens ATCC 50062</name>
    <dbReference type="NCBI Taxonomy" id="461836"/>
    <lineage>
        <taxon>Eukaryota</taxon>
        <taxon>Apusozoa</taxon>
        <taxon>Apusomonadida</taxon>
        <taxon>Apusomonadidae</taxon>
        <taxon>Thecamonas</taxon>
    </lineage>
</organism>
<evidence type="ECO:0000313" key="3">
    <source>
        <dbReference type="Proteomes" id="UP000054408"/>
    </source>
</evidence>
<feature type="region of interest" description="Disordered" evidence="1">
    <location>
        <begin position="152"/>
        <end position="197"/>
    </location>
</feature>
<dbReference type="Proteomes" id="UP000054408">
    <property type="component" value="Unassembled WGS sequence"/>
</dbReference>
<feature type="compositionally biased region" description="Basic residues" evidence="1">
    <location>
        <begin position="159"/>
        <end position="197"/>
    </location>
</feature>
<keyword evidence="3" id="KW-1185">Reference proteome</keyword>
<dbReference type="EMBL" id="GL349457">
    <property type="protein sequence ID" value="KNC49790.1"/>
    <property type="molecule type" value="Genomic_DNA"/>
</dbReference>
<evidence type="ECO:0000256" key="1">
    <source>
        <dbReference type="SAM" id="MobiDB-lite"/>
    </source>
</evidence>
<dbReference type="GeneID" id="25565330"/>
<dbReference type="NCBIfam" id="TIGR01571">
    <property type="entry name" value="A_thal_Cys_rich"/>
    <property type="match status" value="1"/>
</dbReference>
<dbReference type="InterPro" id="IPR006461">
    <property type="entry name" value="PLAC_motif_containing"/>
</dbReference>
<sequence length="197" mass="21482">MAKSKKGSKKGMRGKLADKIKGSSYDSYDASYDASYESSYAAGDFAFGLCDCCDDWSTCCFALWCLPCQQQQTHAWLENRHPECCPEWSVGTLMCLLPYVGQLATMCCVGFDRNTIKEKYGIGSGTFDCCDCLATVFCTCCAAIQQAREIQSRGDVPRPKTRSSSRKGKGRGGKGRGGKGSSKGRAKGKSSRSRSRR</sequence>
<protein>
    <recommendedName>
        <fullName evidence="4">PLAC8 family protein</fullName>
    </recommendedName>
</protein>
<dbReference type="RefSeq" id="XP_013757574.1">
    <property type="nucleotide sequence ID" value="XM_013902120.1"/>
</dbReference>
<proteinExistence type="predicted"/>
<name>A0A0L0DC25_THETB</name>
<dbReference type="OrthoDB" id="1045822at2759"/>
<dbReference type="AlphaFoldDB" id="A0A0L0DC25"/>
<evidence type="ECO:0008006" key="4">
    <source>
        <dbReference type="Google" id="ProtNLM"/>
    </source>
</evidence>
<dbReference type="PANTHER" id="PTHR15907">
    <property type="entry name" value="DUF614 FAMILY PROTEIN-RELATED"/>
    <property type="match status" value="1"/>
</dbReference>
<evidence type="ECO:0000313" key="2">
    <source>
        <dbReference type="EMBL" id="KNC49790.1"/>
    </source>
</evidence>
<gene>
    <name evidence="2" type="ORF">AMSG_06069</name>
</gene>
<accession>A0A0L0DC25</accession>